<dbReference type="Proteomes" id="UP001061361">
    <property type="component" value="Chromosome"/>
</dbReference>
<dbReference type="RefSeq" id="WP_264982727.1">
    <property type="nucleotide sequence ID" value="NZ_AP026708.1"/>
</dbReference>
<proteinExistence type="predicted"/>
<name>A0ABN6RPD7_9BACT</name>
<keyword evidence="2" id="KW-1185">Reference proteome</keyword>
<sequence length="130" mass="15022">MRYLNIRNGEFTFANKTIGPIIESRIILAGKRFLQWTPNGLVGERICYDERQLPHGWTLAYDLDLELDNVLYRLTIHDGAVQHAFKPYLKLLNSRNIPLENQLTRITVIDNPRGYAALQFEPVPQASSFH</sequence>
<dbReference type="EMBL" id="AP026708">
    <property type="protein sequence ID" value="BDQ32659.1"/>
    <property type="molecule type" value="Genomic_DNA"/>
</dbReference>
<organism evidence="1 2">
    <name type="scientific">Pseudodesulfovibrio portus</name>
    <dbReference type="NCBI Taxonomy" id="231439"/>
    <lineage>
        <taxon>Bacteria</taxon>
        <taxon>Pseudomonadati</taxon>
        <taxon>Thermodesulfobacteriota</taxon>
        <taxon>Desulfovibrionia</taxon>
        <taxon>Desulfovibrionales</taxon>
        <taxon>Desulfovibrionaceae</taxon>
    </lineage>
</organism>
<protein>
    <submittedName>
        <fullName evidence="1">Uncharacterized protein</fullName>
    </submittedName>
</protein>
<reference evidence="1" key="1">
    <citation type="submission" date="2022-08" db="EMBL/GenBank/DDBJ databases">
        <title>Genome Sequence of the sulphate-reducing bacterium, Pseudodesulfovibrio portus JCM14722.</title>
        <authorList>
            <person name="Kondo R."/>
            <person name="Kataoka T."/>
        </authorList>
    </citation>
    <scope>NUCLEOTIDE SEQUENCE</scope>
    <source>
        <strain evidence="1">JCM 14722</strain>
    </source>
</reference>
<evidence type="ECO:0000313" key="2">
    <source>
        <dbReference type="Proteomes" id="UP001061361"/>
    </source>
</evidence>
<evidence type="ECO:0000313" key="1">
    <source>
        <dbReference type="EMBL" id="BDQ32659.1"/>
    </source>
</evidence>
<accession>A0ABN6RPD7</accession>
<gene>
    <name evidence="1" type="ORF">JCM14722_02010</name>
</gene>